<dbReference type="Proteomes" id="UP001627408">
    <property type="component" value="Unassembled WGS sequence"/>
</dbReference>
<dbReference type="EMBL" id="JBHDIY010000002">
    <property type="protein sequence ID" value="MFL4469055.1"/>
    <property type="molecule type" value="Genomic_DNA"/>
</dbReference>
<evidence type="ECO:0000313" key="4">
    <source>
        <dbReference type="Proteomes" id="UP001627408"/>
    </source>
</evidence>
<evidence type="ECO:0000256" key="1">
    <source>
        <dbReference type="ARBA" id="ARBA00022801"/>
    </source>
</evidence>
<dbReference type="PANTHER" id="PTHR43736:SF1">
    <property type="entry name" value="DIHYDRONEOPTERIN TRIPHOSPHATE DIPHOSPHATASE"/>
    <property type="match status" value="1"/>
</dbReference>
<dbReference type="InterPro" id="IPR015797">
    <property type="entry name" value="NUDIX_hydrolase-like_dom_sf"/>
</dbReference>
<protein>
    <submittedName>
        <fullName evidence="3">NUDIX hydrolase</fullName>
    </submittedName>
</protein>
<evidence type="ECO:0000313" key="3">
    <source>
        <dbReference type="EMBL" id="MFL4469055.1"/>
    </source>
</evidence>
<proteinExistence type="predicted"/>
<name>A0ABW8UQ99_9RHOB</name>
<dbReference type="PRINTS" id="PR00502">
    <property type="entry name" value="NUDIXFAMILY"/>
</dbReference>
<organism evidence="3 4">
    <name type="scientific">Tateyamaria armeniaca</name>
    <dbReference type="NCBI Taxonomy" id="2518930"/>
    <lineage>
        <taxon>Bacteria</taxon>
        <taxon>Pseudomonadati</taxon>
        <taxon>Pseudomonadota</taxon>
        <taxon>Alphaproteobacteria</taxon>
        <taxon>Rhodobacterales</taxon>
        <taxon>Roseobacteraceae</taxon>
        <taxon>Tateyamaria</taxon>
    </lineage>
</organism>
<keyword evidence="4" id="KW-1185">Reference proteome</keyword>
<keyword evidence="1 3" id="KW-0378">Hydrolase</keyword>
<dbReference type="GO" id="GO:0016787">
    <property type="term" value="F:hydrolase activity"/>
    <property type="evidence" value="ECO:0007669"/>
    <property type="project" value="UniProtKB-KW"/>
</dbReference>
<feature type="domain" description="Nudix hydrolase" evidence="2">
    <location>
        <begin position="3"/>
        <end position="133"/>
    </location>
</feature>
<dbReference type="Pfam" id="PF00293">
    <property type="entry name" value="NUDIX"/>
    <property type="match status" value="1"/>
</dbReference>
<reference evidence="3 4" key="1">
    <citation type="submission" date="2024-08" db="EMBL/GenBank/DDBJ databases">
        <title>Tateyamaria sp. nov., isolated from marine algae.</title>
        <authorList>
            <person name="Choi B.J."/>
            <person name="Kim J.M."/>
            <person name="Lee J.K."/>
            <person name="Choi D.G."/>
            <person name="Bayburt H."/>
            <person name="Baek J.H."/>
            <person name="Han D.M."/>
            <person name="Jeon C.O."/>
        </authorList>
    </citation>
    <scope>NUCLEOTIDE SEQUENCE [LARGE SCALE GENOMIC DNA]</scope>
    <source>
        <strain evidence="3 4">KMU-156</strain>
    </source>
</reference>
<dbReference type="PROSITE" id="PS51462">
    <property type="entry name" value="NUDIX"/>
    <property type="match status" value="1"/>
</dbReference>
<dbReference type="SUPFAM" id="SSF55811">
    <property type="entry name" value="Nudix"/>
    <property type="match status" value="1"/>
</dbReference>
<evidence type="ECO:0000259" key="2">
    <source>
        <dbReference type="PROSITE" id="PS51462"/>
    </source>
</evidence>
<dbReference type="InterPro" id="IPR020476">
    <property type="entry name" value="Nudix_hydrolase"/>
</dbReference>
<sequence length="156" mass="16937">MAGRVIGAKLALFVGDRLATLQRDDTPGLLWAGYWDLPGGGIEPGETPLQCVLRETREELSLALDPHQITWGRAYGTSSGDVSWFFAAHVAAAVEAQIVLGDEGQGWALMSVDTFVAHDTVVPQFKPRLGDYLAGVASEHVDRRAEQVPLKRTPRT</sequence>
<dbReference type="Gene3D" id="3.90.79.10">
    <property type="entry name" value="Nucleoside Triphosphate Pyrophosphohydrolase"/>
    <property type="match status" value="1"/>
</dbReference>
<accession>A0ABW8UQ99</accession>
<comment type="caution">
    <text evidence="3">The sequence shown here is derived from an EMBL/GenBank/DDBJ whole genome shotgun (WGS) entry which is preliminary data.</text>
</comment>
<dbReference type="CDD" id="cd04682">
    <property type="entry name" value="NUDIX_Hydrolase"/>
    <property type="match status" value="1"/>
</dbReference>
<dbReference type="PANTHER" id="PTHR43736">
    <property type="entry name" value="ADP-RIBOSE PYROPHOSPHATASE"/>
    <property type="match status" value="1"/>
</dbReference>
<gene>
    <name evidence="3" type="ORF">ACERZ8_03925</name>
</gene>
<dbReference type="InterPro" id="IPR000086">
    <property type="entry name" value="NUDIX_hydrolase_dom"/>
</dbReference>
<dbReference type="RefSeq" id="WP_407590819.1">
    <property type="nucleotide sequence ID" value="NZ_JBHDIY010000002.1"/>
</dbReference>